<protein>
    <submittedName>
        <fullName evidence="5">GntR family transcriptional regulator</fullName>
    </submittedName>
</protein>
<name>A0A5D8QGC4_9THEO</name>
<dbReference type="SUPFAM" id="SSF46785">
    <property type="entry name" value="Winged helix' DNA-binding domain"/>
    <property type="match status" value="1"/>
</dbReference>
<sequence length="125" mass="14475">MNSLDEHYPIYLQIMNDIKKKIAKGEISPGERLASVRDMAIVYTVNPNTMQRVYQELEREGVINTKRGMGSFVTEDEGRVRNIRDSMARELIENFIKEMNGLGFAYKEIASMIEIYCREEMGTNE</sequence>
<evidence type="ECO:0000313" key="6">
    <source>
        <dbReference type="Proteomes" id="UP000322976"/>
    </source>
</evidence>
<proteinExistence type="predicted"/>
<dbReference type="GO" id="GO:0003700">
    <property type="term" value="F:DNA-binding transcription factor activity"/>
    <property type="evidence" value="ECO:0007669"/>
    <property type="project" value="InterPro"/>
</dbReference>
<keyword evidence="6" id="KW-1185">Reference proteome</keyword>
<organism evidence="5 6">
    <name type="scientific">Calorimonas adulescens</name>
    <dbReference type="NCBI Taxonomy" id="2606906"/>
    <lineage>
        <taxon>Bacteria</taxon>
        <taxon>Bacillati</taxon>
        <taxon>Bacillota</taxon>
        <taxon>Clostridia</taxon>
        <taxon>Thermoanaerobacterales</taxon>
        <taxon>Thermoanaerobacteraceae</taxon>
        <taxon>Calorimonas</taxon>
    </lineage>
</organism>
<dbReference type="AlphaFoldDB" id="A0A5D8QGC4"/>
<dbReference type="GO" id="GO:0003677">
    <property type="term" value="F:DNA binding"/>
    <property type="evidence" value="ECO:0007669"/>
    <property type="project" value="UniProtKB-KW"/>
</dbReference>
<dbReference type="Gene3D" id="1.10.10.10">
    <property type="entry name" value="Winged helix-like DNA-binding domain superfamily/Winged helix DNA-binding domain"/>
    <property type="match status" value="1"/>
</dbReference>
<gene>
    <name evidence="5" type="ORF">FWJ32_04660</name>
</gene>
<accession>A0A5D8QGC4</accession>
<keyword evidence="1" id="KW-0805">Transcription regulation</keyword>
<dbReference type="PANTHER" id="PTHR38445">
    <property type="entry name" value="HTH-TYPE TRANSCRIPTIONAL REPRESSOR YTRA"/>
    <property type="match status" value="1"/>
</dbReference>
<feature type="domain" description="HTH gntR-type" evidence="4">
    <location>
        <begin position="8"/>
        <end position="76"/>
    </location>
</feature>
<keyword evidence="2" id="KW-0238">DNA-binding</keyword>
<evidence type="ECO:0000313" key="5">
    <source>
        <dbReference type="EMBL" id="TZE82573.1"/>
    </source>
</evidence>
<dbReference type="InterPro" id="IPR000524">
    <property type="entry name" value="Tscrpt_reg_HTH_GntR"/>
</dbReference>
<comment type="caution">
    <text evidence="5">The sequence shown here is derived from an EMBL/GenBank/DDBJ whole genome shotgun (WGS) entry which is preliminary data.</text>
</comment>
<dbReference type="InterPro" id="IPR036390">
    <property type="entry name" value="WH_DNA-bd_sf"/>
</dbReference>
<dbReference type="InterPro" id="IPR036388">
    <property type="entry name" value="WH-like_DNA-bd_sf"/>
</dbReference>
<evidence type="ECO:0000259" key="4">
    <source>
        <dbReference type="PROSITE" id="PS50949"/>
    </source>
</evidence>
<dbReference type="PANTHER" id="PTHR38445:SF6">
    <property type="entry name" value="GNTR-FAMILY TRANSCRIPTIONAL REGULATOR"/>
    <property type="match status" value="1"/>
</dbReference>
<dbReference type="Proteomes" id="UP000322976">
    <property type="component" value="Unassembled WGS sequence"/>
</dbReference>
<dbReference type="Pfam" id="PF00392">
    <property type="entry name" value="GntR"/>
    <property type="match status" value="1"/>
</dbReference>
<keyword evidence="3" id="KW-0804">Transcription</keyword>
<dbReference type="SMART" id="SM00345">
    <property type="entry name" value="HTH_GNTR"/>
    <property type="match status" value="1"/>
</dbReference>
<evidence type="ECO:0000256" key="1">
    <source>
        <dbReference type="ARBA" id="ARBA00023015"/>
    </source>
</evidence>
<dbReference type="EMBL" id="VTPS01000005">
    <property type="protein sequence ID" value="TZE82573.1"/>
    <property type="molecule type" value="Genomic_DNA"/>
</dbReference>
<evidence type="ECO:0000256" key="3">
    <source>
        <dbReference type="ARBA" id="ARBA00023163"/>
    </source>
</evidence>
<dbReference type="RefSeq" id="WP_149544812.1">
    <property type="nucleotide sequence ID" value="NZ_VTPS01000005.1"/>
</dbReference>
<reference evidence="5 6" key="1">
    <citation type="submission" date="2019-08" db="EMBL/GenBank/DDBJ databases">
        <title>Calorimonas adulescens gen. nov., sp. nov., an anaerobic thermophilic bacterium from Sakhalin hot spring.</title>
        <authorList>
            <person name="Khomyakova M.A."/>
            <person name="Merkel A.Y."/>
            <person name="Novikov A."/>
            <person name="Bonch-Osmolovskaya E.A."/>
            <person name="Slobodkin A.I."/>
        </authorList>
    </citation>
    <scope>NUCLEOTIDE SEQUENCE [LARGE SCALE GENOMIC DNA]</scope>
    <source>
        <strain evidence="5 6">A05MB</strain>
    </source>
</reference>
<dbReference type="PROSITE" id="PS50949">
    <property type="entry name" value="HTH_GNTR"/>
    <property type="match status" value="1"/>
</dbReference>
<dbReference type="CDD" id="cd07377">
    <property type="entry name" value="WHTH_GntR"/>
    <property type="match status" value="1"/>
</dbReference>
<evidence type="ECO:0000256" key="2">
    <source>
        <dbReference type="ARBA" id="ARBA00023125"/>
    </source>
</evidence>